<evidence type="ECO:0000256" key="2">
    <source>
        <dbReference type="SAM" id="MobiDB-lite"/>
    </source>
</evidence>
<keyword evidence="3" id="KW-0489">Methyltransferase</keyword>
<comment type="caution">
    <text evidence="3">The sequence shown here is derived from an EMBL/GenBank/DDBJ whole genome shotgun (WGS) entry which is preliminary data.</text>
</comment>
<gene>
    <name evidence="3" type="ORF">D3871_13155</name>
</gene>
<dbReference type="EMBL" id="QYUO01000001">
    <property type="protein sequence ID" value="RJF99364.1"/>
    <property type="molecule type" value="Genomic_DNA"/>
</dbReference>
<dbReference type="Pfam" id="PF13489">
    <property type="entry name" value="Methyltransf_23"/>
    <property type="match status" value="1"/>
</dbReference>
<accession>A0A3A3FVL0</accession>
<feature type="region of interest" description="Disordered" evidence="2">
    <location>
        <begin position="461"/>
        <end position="484"/>
    </location>
</feature>
<evidence type="ECO:0000313" key="3">
    <source>
        <dbReference type="EMBL" id="RJF99364.1"/>
    </source>
</evidence>
<dbReference type="Gene3D" id="3.40.50.150">
    <property type="entry name" value="Vaccinia Virus protein VP39"/>
    <property type="match status" value="1"/>
</dbReference>
<sequence>MAPAGPVAGPLAHHLLASPLFIAMPSPQQSDFQQASQTLRQRLRRLPVVGPVLNWVSSIVHIRAIHARTAEELKHLSVVQEAHLQHFTKRIDRYDALGIENRFVIFDSQILSAEHQLQDARNQIGMLESQQRALEGQLHALDAQVGQRLQQLDMRLAQVEATVAAFPSTIIPTVLPTIRSGNAELENRIAALIREVRLFEQFAMQNAAQASPPAVASPQVDSAANEASAFDMESFYVAFEDKFRGTHDDIQNRLRVYLPYVTAFAGQADARVVDIGCGRGEWLDLLRQQGIAATGVDLNHAMVKVCQDMGLQAECDDAIAWLRRQREGSLAAVTGFHIIEHLPFGTMVALFDAALRALRPDGLIIFETPNPENVIVGSCNFYYDPTHQHPLVPTVIEFLARQRGFAHAEILRLHPFAEDQRIHEDTDLARRLNHLFYGPQDFAILGWKNHALPAARAETAESMQTAALPEPAQPAALPSTTPAA</sequence>
<keyword evidence="3" id="KW-0808">Transferase</keyword>
<feature type="compositionally biased region" description="Low complexity" evidence="2">
    <location>
        <begin position="466"/>
        <end position="478"/>
    </location>
</feature>
<dbReference type="RefSeq" id="WP_119769304.1">
    <property type="nucleotide sequence ID" value="NZ_QYUO01000001.1"/>
</dbReference>
<dbReference type="Proteomes" id="UP000265955">
    <property type="component" value="Unassembled WGS sequence"/>
</dbReference>
<dbReference type="OrthoDB" id="9809392at2"/>
<protein>
    <submittedName>
        <fullName evidence="3">Methyltransferase domain-containing protein</fullName>
    </submittedName>
</protein>
<dbReference type="CDD" id="cd02440">
    <property type="entry name" value="AdoMet_MTases"/>
    <property type="match status" value="1"/>
</dbReference>
<evidence type="ECO:0000256" key="1">
    <source>
        <dbReference type="SAM" id="Coils"/>
    </source>
</evidence>
<evidence type="ECO:0000313" key="4">
    <source>
        <dbReference type="Proteomes" id="UP000265955"/>
    </source>
</evidence>
<dbReference type="GO" id="GO:0008168">
    <property type="term" value="F:methyltransferase activity"/>
    <property type="evidence" value="ECO:0007669"/>
    <property type="project" value="UniProtKB-KW"/>
</dbReference>
<dbReference type="AlphaFoldDB" id="A0A3A3FVL0"/>
<keyword evidence="4" id="KW-1185">Reference proteome</keyword>
<dbReference type="PANTHER" id="PTHR43861">
    <property type="entry name" value="TRANS-ACONITATE 2-METHYLTRANSFERASE-RELATED"/>
    <property type="match status" value="1"/>
</dbReference>
<dbReference type="SUPFAM" id="SSF53335">
    <property type="entry name" value="S-adenosyl-L-methionine-dependent methyltransferases"/>
    <property type="match status" value="1"/>
</dbReference>
<proteinExistence type="predicted"/>
<keyword evidence="1" id="KW-0175">Coiled coil</keyword>
<dbReference type="InterPro" id="IPR029063">
    <property type="entry name" value="SAM-dependent_MTases_sf"/>
</dbReference>
<dbReference type="GO" id="GO:0032259">
    <property type="term" value="P:methylation"/>
    <property type="evidence" value="ECO:0007669"/>
    <property type="project" value="UniProtKB-KW"/>
</dbReference>
<feature type="coiled-coil region" evidence="1">
    <location>
        <begin position="110"/>
        <end position="137"/>
    </location>
</feature>
<name>A0A3A3FVL0_9BURK</name>
<organism evidence="3 4">
    <name type="scientific">Noviherbaspirillum saxi</name>
    <dbReference type="NCBI Taxonomy" id="2320863"/>
    <lineage>
        <taxon>Bacteria</taxon>
        <taxon>Pseudomonadati</taxon>
        <taxon>Pseudomonadota</taxon>
        <taxon>Betaproteobacteria</taxon>
        <taxon>Burkholderiales</taxon>
        <taxon>Oxalobacteraceae</taxon>
        <taxon>Noviherbaspirillum</taxon>
    </lineage>
</organism>
<reference evidence="4" key="1">
    <citation type="submission" date="2018-09" db="EMBL/GenBank/DDBJ databases">
        <authorList>
            <person name="Zhu H."/>
        </authorList>
    </citation>
    <scope>NUCLEOTIDE SEQUENCE [LARGE SCALE GENOMIC DNA]</scope>
    <source>
        <strain evidence="4">K1R23-30</strain>
    </source>
</reference>